<evidence type="ECO:0008006" key="3">
    <source>
        <dbReference type="Google" id="ProtNLM"/>
    </source>
</evidence>
<proteinExistence type="predicted"/>
<sequence length="171" mass="20399">MINLNLYLNLDEAIDALEGISLKNYLIIRKNRIYDLEELKSFQEDLRECSNKLKGFKIILRESLSMRRALIVILQEKYYHIDSYNKVEIDLKKLINHANSRFKIENRTFEGLNNAQKIHPKNPCSHFEYNPYAKKHYKLSLKILMDPAKIFFHDDEALENLIEIYDEVLFC</sequence>
<dbReference type="EMBL" id="AP024749">
    <property type="protein sequence ID" value="BCY28364.1"/>
    <property type="molecule type" value="Genomic_DNA"/>
</dbReference>
<evidence type="ECO:0000313" key="2">
    <source>
        <dbReference type="Proteomes" id="UP000825258"/>
    </source>
</evidence>
<reference evidence="1 2" key="1">
    <citation type="submission" date="2021-06" db="EMBL/GenBank/DDBJ databases">
        <title>Whole genome sequences of Flavobacterium sp. KK2020170 and assembly.</title>
        <authorList>
            <person name="Kitahara K."/>
            <person name="Miyoshi S."/>
            <person name="Uesaka K."/>
        </authorList>
    </citation>
    <scope>NUCLEOTIDE SEQUENCE [LARGE SCALE GENOMIC DNA]</scope>
    <source>
        <strain evidence="1 2">KK2020170</strain>
    </source>
</reference>
<name>A0ABM7S5Q9_9FLAO</name>
<dbReference type="Proteomes" id="UP000825258">
    <property type="component" value="Chromosome"/>
</dbReference>
<gene>
    <name evidence="1" type="ORF">KK2020170_12320</name>
</gene>
<protein>
    <recommendedName>
        <fullName evidence="3">HEPN domain-containing protein</fullName>
    </recommendedName>
</protein>
<organism evidence="1 2">
    <name type="scientific">Flavobacterium okayamense</name>
    <dbReference type="NCBI Taxonomy" id="2830782"/>
    <lineage>
        <taxon>Bacteria</taxon>
        <taxon>Pseudomonadati</taxon>
        <taxon>Bacteroidota</taxon>
        <taxon>Flavobacteriia</taxon>
        <taxon>Flavobacteriales</taxon>
        <taxon>Flavobacteriaceae</taxon>
        <taxon>Flavobacterium</taxon>
    </lineage>
</organism>
<keyword evidence="2" id="KW-1185">Reference proteome</keyword>
<evidence type="ECO:0000313" key="1">
    <source>
        <dbReference type="EMBL" id="BCY28364.1"/>
    </source>
</evidence>
<accession>A0ABM7S5Q9</accession>